<keyword evidence="2 23" id="KW-0121">Carboxypeptidase</keyword>
<feature type="active site" description="Proton donor 1" evidence="13">
    <location>
        <position position="523"/>
    </location>
</feature>
<feature type="disulfide bond" evidence="18 22">
    <location>
        <begin position="362"/>
        <end position="380"/>
    </location>
</feature>
<feature type="glycosylation site" description="N-linked (GlcNAc...) (complex) asparagine" evidence="14">
    <location>
        <position position="110"/>
    </location>
</feature>
<keyword evidence="3 23" id="KW-0645">Protease</keyword>
<keyword evidence="9 18" id="KW-1015">Disulfide bond</keyword>
<dbReference type="PRINTS" id="PR00791">
    <property type="entry name" value="PEPDIPTASEA"/>
</dbReference>
<dbReference type="PANTHER" id="PTHR10514:SF27">
    <property type="entry name" value="ANGIOTENSIN-CONVERTING ENZYME"/>
    <property type="match status" value="1"/>
</dbReference>
<evidence type="ECO:0000256" key="5">
    <source>
        <dbReference type="ARBA" id="ARBA00022729"/>
    </source>
</evidence>
<feature type="binding site" evidence="21">
    <location>
        <position position="397"/>
    </location>
    <ligand>
        <name>Zn(2+)</name>
        <dbReference type="ChEBI" id="CHEBI:29105"/>
        <label>2</label>
        <note>catalytic</note>
    </ligand>
</feature>
<dbReference type="EC" id="3.4.-.-" evidence="23"/>
<evidence type="ECO:0000256" key="14">
    <source>
        <dbReference type="PIRSR" id="PIRSR601548-10"/>
    </source>
</evidence>
<dbReference type="GO" id="GO:0006508">
    <property type="term" value="P:proteolysis"/>
    <property type="evidence" value="ECO:0007669"/>
    <property type="project" value="UniProtKB-KW"/>
</dbReference>
<dbReference type="CDD" id="cd06461">
    <property type="entry name" value="M2_ACE"/>
    <property type="match status" value="2"/>
</dbReference>
<evidence type="ECO:0000256" key="12">
    <source>
        <dbReference type="ARBA" id="ARBA00039858"/>
    </source>
</evidence>
<dbReference type="AlphaFoldDB" id="A0A1L8DQS2"/>
<comment type="catalytic activity">
    <reaction evidence="11">
        <text>Release of a C-terminal dipeptide, oligopeptide-|-Xaa-Yaa, when Xaa is not Pro, and Yaa is neither Asp nor Glu. Thus, conversion of angiotensin I to angiotensin II, with increase in vasoconstrictor activity, but no action on angiotensin II.</text>
        <dbReference type="EC" id="3.4.15.1"/>
    </reaction>
</comment>
<feature type="binding site" evidence="17">
    <location>
        <position position="421"/>
    </location>
    <ligand>
        <name>Zn(2+)</name>
        <dbReference type="ChEBI" id="CHEBI:29105"/>
        <label>1</label>
        <note>catalytic</note>
    </ligand>
</feature>
<evidence type="ECO:0000256" key="11">
    <source>
        <dbReference type="ARBA" id="ARBA00036868"/>
    </source>
</evidence>
<dbReference type="GO" id="GO:0005886">
    <property type="term" value="C:plasma membrane"/>
    <property type="evidence" value="ECO:0007669"/>
    <property type="project" value="TreeGrafter"/>
</dbReference>
<keyword evidence="7 17" id="KW-0862">Zinc</keyword>
<evidence type="ECO:0000313" key="25">
    <source>
        <dbReference type="EMBL" id="JAV08802.1"/>
    </source>
</evidence>
<name>A0A1L8DQS2_9DIPT</name>
<dbReference type="InterPro" id="IPR001548">
    <property type="entry name" value="Peptidase_M2"/>
</dbReference>
<keyword evidence="5 24" id="KW-0732">Signal</keyword>
<feature type="disulfide bond" evidence="22">
    <location>
        <begin position="950"/>
        <end position="968"/>
    </location>
</feature>
<dbReference type="GO" id="GO:0008237">
    <property type="term" value="F:metallopeptidase activity"/>
    <property type="evidence" value="ECO:0007669"/>
    <property type="project" value="UniProtKB-KW"/>
</dbReference>
<evidence type="ECO:0000256" key="24">
    <source>
        <dbReference type="SAM" id="SignalP"/>
    </source>
</evidence>
<feature type="active site" description="Proton acceptor 2" evidence="20">
    <location>
        <position position="394"/>
    </location>
</feature>
<feature type="disulfide bond" evidence="18">
    <location>
        <begin position="548"/>
        <end position="567"/>
    </location>
</feature>
<sequence length="1248" mass="144176">MTNIWSGILGALMLLASMHPLQSLPTNDTSSRQSLRAIPEADMILILQTYNTDAIRYCNAQSQANWDVQTHVGDATYTQIQVERSLLYATFRKEHYDLYFKEAIIEDYTNEDVRRQLKFLKDLGSSALGDEDLAKFTNTRNAMTAIYNSAKICPYTQQDCESIPNFTDYLTLDPEIEVRMAESRDYDELLYLWTEWREKSGKLMREDYKEYVSLLNQVARLNGFTEAGEMWRGRYEEDNFEQIAEDLWVQVEPLYNELHTYVKLKLEQIYKDRWDTREETIPAHILGNMWAQSWGNLYEDLKPFKDATLVDVTGKMLEQGYTILKMFEDSDQYYQSLGLGEHRMSYTPPSIVEKPEDRIIACHASAWDFCNGEDFRIKMCTKINNKDYNTVHHEMGHINYYLHYRDLPLLLRGGANPGFHEAVGDAISLAVETPQHLQVINLLDNYADSEEDNINALFSMALERVAFLPFGYLIDKWRWDVFRDAIPESQWNSHWWALRRRYQKISPPVERSEEYFDPGAKYHIPADSQYMSYFTARILQFQFYKAMCIAAGQYDENNPQAQPLHKCNFYQSTAAGDKLKAGLQLGTSKHWSESLQAITGSRAMDASALLEYFKPLEDFLKIENERMRDEAMQQTLNEYDIEALTEANKMVHASWDVSTNIGNTAIQEQYNQAVLANAQFDKEKFEQIFQGLNPDDYADEGVRRQLLYLTKLGINILPEQELSTLTAAKLRMENTYSDAKICPFTNRECNVETDSGALTLDPEISEVMAKSTNYDELEYVWKEWREKSGKLMRDDFRTYIDLSNRAARENGFSDYGDMWRFDYEDPNFIQNMENLWNQVEPLYSSLHTYVRHKLIGIYGSDKVKANEDLIPAHLLGNMWAQSWVNLYDRTKPFEASVVDVTQSLLDEGYTALKMFEVSNEFFMSLGLPTNEMSYTGDSIIEKPTDRVITCHASAWDFYTGEDFRVKMCTSVNMEDFITVHHEMGHIAYFIQYKDQPAIFRGGANPGFHEAVGDLIALSVASPTHLQKIGLLKDYADTMEDNINALFQMALERVAFLPFGLLIDKWRWNVFSGAIPESQWNAEWWNMRKQYQKVEPPNGETRGEDFFDPGAKFHVPSDYKYMSYFVAHILEFQLHKAMCITAGQYNPNNPTANPLHKCDIHGELAVGDKIRAGLSLGLSKHWSEALFEMTGERELSAAALLEYFSPLVDYLEDANANWQLKEETTSNRIPVIVGSVIGSLFWVSALLDM</sequence>
<evidence type="ECO:0000256" key="15">
    <source>
        <dbReference type="PIRSR" id="PIRSR601548-11"/>
    </source>
</evidence>
<evidence type="ECO:0000256" key="23">
    <source>
        <dbReference type="RuleBase" id="RU361144"/>
    </source>
</evidence>
<feature type="signal peptide" evidence="24">
    <location>
        <begin position="1"/>
        <end position="23"/>
    </location>
</feature>
<protein>
    <recommendedName>
        <fullName evidence="12 23">Angiotensin-converting enzyme</fullName>
        <ecNumber evidence="23">3.4.-.-</ecNumber>
    </recommendedName>
</protein>
<dbReference type="PANTHER" id="PTHR10514">
    <property type="entry name" value="ANGIOTENSIN-CONVERTING ENZYME"/>
    <property type="match status" value="1"/>
</dbReference>
<feature type="active site" description="Proton donor 2" evidence="20">
    <location>
        <position position="523"/>
    </location>
</feature>
<feature type="binding site" evidence="21">
    <location>
        <position position="393"/>
    </location>
    <ligand>
        <name>Zn(2+)</name>
        <dbReference type="ChEBI" id="CHEBI:29105"/>
        <label>2</label>
        <note>catalytic</note>
    </ligand>
</feature>
<dbReference type="GO" id="GO:0046872">
    <property type="term" value="F:metal ion binding"/>
    <property type="evidence" value="ECO:0007669"/>
    <property type="project" value="UniProtKB-KW"/>
</dbReference>
<dbReference type="GO" id="GO:0004180">
    <property type="term" value="F:carboxypeptidase activity"/>
    <property type="evidence" value="ECO:0007669"/>
    <property type="project" value="UniProtKB-KW"/>
</dbReference>
<feature type="binding site" evidence="17">
    <location>
        <position position="397"/>
    </location>
    <ligand>
        <name>Zn(2+)</name>
        <dbReference type="ChEBI" id="CHEBI:29105"/>
        <label>1</label>
        <note>catalytic</note>
    </ligand>
</feature>
<dbReference type="FunFam" id="1.10.1370.30:FF:000004">
    <property type="entry name" value="Angiotensin-converting enzyme"/>
    <property type="match status" value="2"/>
</dbReference>
<keyword evidence="6 23" id="KW-0378">Hydrolase</keyword>
<evidence type="ECO:0000256" key="20">
    <source>
        <dbReference type="PIRSR" id="PIRSR601548-6"/>
    </source>
</evidence>
<comment type="caution">
    <text evidence="22">Lacks conserved residue(s) required for the propagation of feature annotation.</text>
</comment>
<keyword evidence="8 23" id="KW-0482">Metalloprotease</keyword>
<comment type="cofactor">
    <cofactor evidence="23">
        <name>Zn(2+)</name>
        <dbReference type="ChEBI" id="CHEBI:29105"/>
    </cofactor>
    <text evidence="23">Binds 2 Zn(2+) ions per subunit.</text>
</comment>
<comment type="similarity">
    <text evidence="1 22 23">Belongs to the peptidase M2 family.</text>
</comment>
<dbReference type="Gene3D" id="1.10.1370.30">
    <property type="match status" value="3"/>
</dbReference>
<dbReference type="PROSITE" id="PS52011">
    <property type="entry name" value="PEPTIDASE_M2"/>
    <property type="match status" value="2"/>
</dbReference>
<feature type="chain" id="PRO_5012453904" description="Angiotensin-converting enzyme" evidence="24">
    <location>
        <begin position="24"/>
        <end position="1248"/>
    </location>
</feature>
<dbReference type="SUPFAM" id="SSF55486">
    <property type="entry name" value="Metalloproteases ('zincins'), catalytic domain"/>
    <property type="match status" value="2"/>
</dbReference>
<reference evidence="25" key="1">
    <citation type="submission" date="2016-12" db="EMBL/GenBank/DDBJ databases">
        <title>An insight into the sialome and mialome of the sand fly, Nyssomyia neivai.</title>
        <authorList>
            <person name="Sebastian V."/>
            <person name="Goulart T.M."/>
            <person name="Oliveira W."/>
            <person name="Calvo E."/>
            <person name="Oliveira L.F."/>
            <person name="Pinto M.C."/>
            <person name="Rosselino A.M."/>
            <person name="Ribeiro J.M."/>
        </authorList>
    </citation>
    <scope>NUCLEOTIDE SEQUENCE</scope>
</reference>
<evidence type="ECO:0000256" key="19">
    <source>
        <dbReference type="PIRSR" id="PIRSR601548-5"/>
    </source>
</evidence>
<feature type="binding site" evidence="16">
    <location>
        <position position="235"/>
    </location>
    <ligand>
        <name>chloride</name>
        <dbReference type="ChEBI" id="CHEBI:17996"/>
        <label>1</label>
    </ligand>
</feature>
<evidence type="ECO:0000256" key="17">
    <source>
        <dbReference type="PIRSR" id="PIRSR601548-3"/>
    </source>
</evidence>
<evidence type="ECO:0000256" key="4">
    <source>
        <dbReference type="ARBA" id="ARBA00022723"/>
    </source>
</evidence>
<feature type="active site" description="Proton acceptor 2" evidence="15">
    <location>
        <position position="982"/>
    </location>
</feature>
<accession>A0A1L8DQS2</accession>
<evidence type="ECO:0000256" key="6">
    <source>
        <dbReference type="ARBA" id="ARBA00022801"/>
    </source>
</evidence>
<evidence type="ECO:0000256" key="22">
    <source>
        <dbReference type="PROSITE-ProRule" id="PRU01355"/>
    </source>
</evidence>
<feature type="active site" description="Proton donor 2" evidence="15">
    <location>
        <position position="1113"/>
    </location>
</feature>
<dbReference type="Pfam" id="PF01401">
    <property type="entry name" value="Peptidase_M2"/>
    <property type="match status" value="2"/>
</dbReference>
<feature type="glycosylation site" description="N-linked (GlcNAc...) asparagine" evidence="19">
    <location>
        <position position="165"/>
    </location>
</feature>
<proteinExistence type="inferred from homology"/>
<feature type="active site" description="Proton acceptor 1" evidence="13">
    <location>
        <position position="394"/>
    </location>
</feature>
<evidence type="ECO:0000256" key="3">
    <source>
        <dbReference type="ARBA" id="ARBA00022670"/>
    </source>
</evidence>
<evidence type="ECO:0000256" key="9">
    <source>
        <dbReference type="ARBA" id="ARBA00023157"/>
    </source>
</evidence>
<evidence type="ECO:0000256" key="10">
    <source>
        <dbReference type="ARBA" id="ARBA00023180"/>
    </source>
</evidence>
<evidence type="ECO:0000256" key="8">
    <source>
        <dbReference type="ARBA" id="ARBA00023049"/>
    </source>
</evidence>
<evidence type="ECO:0000256" key="16">
    <source>
        <dbReference type="PIRSR" id="PIRSR601548-2"/>
    </source>
</evidence>
<feature type="binding site" evidence="21">
    <location>
        <position position="421"/>
    </location>
    <ligand>
        <name>Zn(2+)</name>
        <dbReference type="ChEBI" id="CHEBI:29105"/>
        <label>2</label>
        <note>catalytic</note>
    </ligand>
</feature>
<evidence type="ECO:0000256" key="13">
    <source>
        <dbReference type="PIRSR" id="PIRSR601548-1"/>
    </source>
</evidence>
<keyword evidence="4 17" id="KW-0479">Metal-binding</keyword>
<dbReference type="GO" id="GO:0008241">
    <property type="term" value="F:peptidyl-dipeptidase activity"/>
    <property type="evidence" value="ECO:0007669"/>
    <property type="project" value="UniProtKB-EC"/>
</dbReference>
<evidence type="ECO:0000256" key="1">
    <source>
        <dbReference type="ARBA" id="ARBA00008139"/>
    </source>
</evidence>
<evidence type="ECO:0000256" key="18">
    <source>
        <dbReference type="PIRSR" id="PIRSR601548-4"/>
    </source>
</evidence>
<organism evidence="25">
    <name type="scientific">Nyssomyia neivai</name>
    <dbReference type="NCBI Taxonomy" id="330878"/>
    <lineage>
        <taxon>Eukaryota</taxon>
        <taxon>Metazoa</taxon>
        <taxon>Ecdysozoa</taxon>
        <taxon>Arthropoda</taxon>
        <taxon>Hexapoda</taxon>
        <taxon>Insecta</taxon>
        <taxon>Pterygota</taxon>
        <taxon>Neoptera</taxon>
        <taxon>Endopterygota</taxon>
        <taxon>Diptera</taxon>
        <taxon>Nematocera</taxon>
        <taxon>Psychodoidea</taxon>
        <taxon>Psychodidae</taxon>
        <taxon>Nyssomyia</taxon>
    </lineage>
</organism>
<evidence type="ECO:0000256" key="21">
    <source>
        <dbReference type="PIRSR" id="PIRSR601548-8"/>
    </source>
</evidence>
<evidence type="ECO:0000256" key="7">
    <source>
        <dbReference type="ARBA" id="ARBA00022833"/>
    </source>
</evidence>
<keyword evidence="10 14" id="KW-0325">Glycoprotein</keyword>
<dbReference type="EMBL" id="GFDF01005282">
    <property type="protein sequence ID" value="JAV08802.1"/>
    <property type="molecule type" value="Transcribed_RNA"/>
</dbReference>
<evidence type="ECO:0000256" key="2">
    <source>
        <dbReference type="ARBA" id="ARBA00022645"/>
    </source>
</evidence>
<feature type="binding site" evidence="17">
    <location>
        <position position="393"/>
    </location>
    <ligand>
        <name>Zn(2+)</name>
        <dbReference type="ChEBI" id="CHEBI:29105"/>
        <label>1</label>
        <note>catalytic</note>
    </ligand>
</feature>